<dbReference type="Pfam" id="PF01400">
    <property type="entry name" value="Astacin"/>
    <property type="match status" value="1"/>
</dbReference>
<dbReference type="GO" id="GO:0004222">
    <property type="term" value="F:metalloendopeptidase activity"/>
    <property type="evidence" value="ECO:0007669"/>
    <property type="project" value="InterPro"/>
</dbReference>
<dbReference type="EMBL" id="BMAO01001048">
    <property type="protein sequence ID" value="GFQ70751.1"/>
    <property type="molecule type" value="Genomic_DNA"/>
</dbReference>
<dbReference type="PANTHER" id="PTHR10127">
    <property type="entry name" value="DISCOIDIN, CUB, EGF, LAMININ , AND ZINC METALLOPROTEASE DOMAIN CONTAINING"/>
    <property type="match status" value="1"/>
</dbReference>
<comment type="caution">
    <text evidence="2">Lacks conserved residue(s) required for the propagation of feature annotation.</text>
</comment>
<comment type="cofactor">
    <cofactor evidence="1">
        <name>Zn(2+)</name>
        <dbReference type="ChEBI" id="CHEBI:29105"/>
    </cofactor>
</comment>
<comment type="caution">
    <text evidence="4">The sequence shown here is derived from an EMBL/GenBank/DDBJ whole genome shotgun (WGS) entry which is preliminary data.</text>
</comment>
<sequence length="104" mass="11795">ECQYSLKKILSNLGEIDPWQQALENSELFGGDMIVPHGAFLGNALPGEDYRWPNATIPYVIDKSLASHKKLILDAMAHIERNTCLKFKPRTNEKEYCKIFKGKG</sequence>
<reference evidence="4" key="1">
    <citation type="submission" date="2020-07" db="EMBL/GenBank/DDBJ databases">
        <title>Multicomponent nature underlies the extraordinary mechanical properties of spider dragline silk.</title>
        <authorList>
            <person name="Kono N."/>
            <person name="Nakamura H."/>
            <person name="Mori M."/>
            <person name="Yoshida Y."/>
            <person name="Ohtoshi R."/>
            <person name="Malay A.D."/>
            <person name="Moran D.A.P."/>
            <person name="Tomita M."/>
            <person name="Numata K."/>
            <person name="Arakawa K."/>
        </authorList>
    </citation>
    <scope>NUCLEOTIDE SEQUENCE</scope>
</reference>
<proteinExistence type="predicted"/>
<name>A0A8X6F650_TRICU</name>
<dbReference type="InterPro" id="IPR001506">
    <property type="entry name" value="Peptidase_M12A"/>
</dbReference>
<feature type="non-terminal residue" evidence="4">
    <location>
        <position position="1"/>
    </location>
</feature>
<dbReference type="PROSITE" id="PS51864">
    <property type="entry name" value="ASTACIN"/>
    <property type="match status" value="1"/>
</dbReference>
<dbReference type="InterPro" id="IPR024079">
    <property type="entry name" value="MetalloPept_cat_dom_sf"/>
</dbReference>
<evidence type="ECO:0000259" key="3">
    <source>
        <dbReference type="PROSITE" id="PS51864"/>
    </source>
</evidence>
<organism evidence="4 5">
    <name type="scientific">Trichonephila clavata</name>
    <name type="common">Joro spider</name>
    <name type="synonym">Nephila clavata</name>
    <dbReference type="NCBI Taxonomy" id="2740835"/>
    <lineage>
        <taxon>Eukaryota</taxon>
        <taxon>Metazoa</taxon>
        <taxon>Ecdysozoa</taxon>
        <taxon>Arthropoda</taxon>
        <taxon>Chelicerata</taxon>
        <taxon>Arachnida</taxon>
        <taxon>Araneae</taxon>
        <taxon>Araneomorphae</taxon>
        <taxon>Entelegynae</taxon>
        <taxon>Araneoidea</taxon>
        <taxon>Nephilidae</taxon>
        <taxon>Trichonephila</taxon>
    </lineage>
</organism>
<accession>A0A8X6F650</accession>
<evidence type="ECO:0000256" key="2">
    <source>
        <dbReference type="PROSITE-ProRule" id="PRU01211"/>
    </source>
</evidence>
<evidence type="ECO:0000313" key="5">
    <source>
        <dbReference type="Proteomes" id="UP000887116"/>
    </source>
</evidence>
<gene>
    <name evidence="4" type="primary">AVEN_199537_1</name>
    <name evidence="4" type="ORF">TNCT_261811</name>
</gene>
<dbReference type="SUPFAM" id="SSF55486">
    <property type="entry name" value="Metalloproteases ('zincins'), catalytic domain"/>
    <property type="match status" value="1"/>
</dbReference>
<evidence type="ECO:0000256" key="1">
    <source>
        <dbReference type="ARBA" id="ARBA00001947"/>
    </source>
</evidence>
<dbReference type="Proteomes" id="UP000887116">
    <property type="component" value="Unassembled WGS sequence"/>
</dbReference>
<dbReference type="Gene3D" id="3.40.390.10">
    <property type="entry name" value="Collagenase (Catalytic Domain)"/>
    <property type="match status" value="1"/>
</dbReference>
<protein>
    <submittedName>
        <fullName evidence="4">Astacin domain-containing protein</fullName>
    </submittedName>
</protein>
<dbReference type="GO" id="GO:0006508">
    <property type="term" value="P:proteolysis"/>
    <property type="evidence" value="ECO:0007669"/>
    <property type="project" value="InterPro"/>
</dbReference>
<dbReference type="OrthoDB" id="6436429at2759"/>
<feature type="domain" description="Peptidase M12A" evidence="3">
    <location>
        <begin position="43"/>
        <end position="104"/>
    </location>
</feature>
<dbReference type="AlphaFoldDB" id="A0A8X6F650"/>
<evidence type="ECO:0000313" key="4">
    <source>
        <dbReference type="EMBL" id="GFQ70751.1"/>
    </source>
</evidence>
<keyword evidence="5" id="KW-1185">Reference proteome</keyword>
<dbReference type="PANTHER" id="PTHR10127:SF814">
    <property type="entry name" value="MEPRIN A SUBUNIT BETA"/>
    <property type="match status" value="1"/>
</dbReference>